<dbReference type="InterPro" id="IPR011250">
    <property type="entry name" value="OMP/PagP_B-barrel"/>
</dbReference>
<dbReference type="EMBL" id="CP014544">
    <property type="protein sequence ID" value="AMO70112.1"/>
    <property type="molecule type" value="Genomic_DNA"/>
</dbReference>
<keyword evidence="8 10" id="KW-0472">Membrane</keyword>
<keyword evidence="6" id="KW-0406">Ion transport</keyword>
<dbReference type="CDD" id="cd07185">
    <property type="entry name" value="OmpA_C-like"/>
    <property type="match status" value="1"/>
</dbReference>
<evidence type="ECO:0000256" key="9">
    <source>
        <dbReference type="ARBA" id="ARBA00023237"/>
    </source>
</evidence>
<feature type="region of interest" description="Disordered" evidence="11">
    <location>
        <begin position="497"/>
        <end position="532"/>
    </location>
</feature>
<name>A0A127MA40_9GAMM</name>
<keyword evidence="7" id="KW-0626">Porin</keyword>
<feature type="domain" description="OmpA-like" evidence="12">
    <location>
        <begin position="348"/>
        <end position="465"/>
    </location>
</feature>
<dbReference type="SUPFAM" id="SSF103647">
    <property type="entry name" value="TSP type-3 repeat"/>
    <property type="match status" value="1"/>
</dbReference>
<keyword evidence="2" id="KW-0813">Transport</keyword>
<accession>A0A127MA40</accession>
<dbReference type="InterPro" id="IPR027385">
    <property type="entry name" value="Beta-barrel_OMP"/>
</dbReference>
<dbReference type="AlphaFoldDB" id="A0A127MA40"/>
<comment type="subcellular location">
    <subcellularLocation>
        <location evidence="1">Cell outer membrane</location>
        <topology evidence="1">Multi-pass membrane protein</topology>
    </subcellularLocation>
</comment>
<dbReference type="GO" id="GO:0015288">
    <property type="term" value="F:porin activity"/>
    <property type="evidence" value="ECO:0007669"/>
    <property type="project" value="UniProtKB-KW"/>
</dbReference>
<dbReference type="STRING" id="1470434.AZF00_18185"/>
<dbReference type="Proteomes" id="UP000074119">
    <property type="component" value="Chromosome"/>
</dbReference>
<dbReference type="InterPro" id="IPR036737">
    <property type="entry name" value="OmpA-like_sf"/>
</dbReference>
<sequence length="532" mass="56617">MTPSLKLLSFNGRYNFNDQGMFMSKQWKSALAAGVILASATGAAMAEDQETGFYVGGNAFYNEVFDADGTATTTTAGGFAAIPLIGDVLNGLLGGSASSSANLETSYDNDISYGFSVGYKFASPVRIEFEYRQGENDVDKISSGGVSTTSDSSLEVTSMMGNVWYDFAAGERLRPYIGFGLGMANLDMGDADDDVTIGQLGAGITYFLTPRLALDAGYRYSVAEDATFKSATIEQENEYSAQSVQVGLRYNFFEAQYGVKDSDGDGVSDETDECPGTPRGVQVDSVGCPLDGDNDGVADYLDQCPNTPAGAKVNASGCPLDGDNDGVADADDACPDTPAGQAVMSNGCAKDQAVILRGVNFELNSAQLTMNAETILNGVAETLVSSPGFDVELQGHTDSTGSDSYNMNLSQNRAKSVKSYLVSSGVEANRLTARGYGEEQPIASNDTKDGRAQNRRVELKVIGDGSSDSVEPMMYDEPMVEEPAVEEPMMDEPMVEEEPMVEDEPMMEEAPAEAEPSVEDEYEYDPSAETDY</sequence>
<evidence type="ECO:0000259" key="12">
    <source>
        <dbReference type="PROSITE" id="PS51123"/>
    </source>
</evidence>
<dbReference type="InterPro" id="IPR050330">
    <property type="entry name" value="Bact_OuterMem_StrucFunc"/>
</dbReference>
<dbReference type="InterPro" id="IPR006690">
    <property type="entry name" value="OMPA-like_CS"/>
</dbReference>
<dbReference type="Gene3D" id="3.30.1330.60">
    <property type="entry name" value="OmpA-like domain"/>
    <property type="match status" value="1"/>
</dbReference>
<dbReference type="PRINTS" id="PR01021">
    <property type="entry name" value="OMPADOMAIN"/>
</dbReference>
<evidence type="ECO:0000256" key="11">
    <source>
        <dbReference type="SAM" id="MobiDB-lite"/>
    </source>
</evidence>
<dbReference type="PANTHER" id="PTHR30329:SF21">
    <property type="entry name" value="LIPOPROTEIN YIAD-RELATED"/>
    <property type="match status" value="1"/>
</dbReference>
<dbReference type="PROSITE" id="PS01068">
    <property type="entry name" value="OMPA_1"/>
    <property type="match status" value="1"/>
</dbReference>
<keyword evidence="4" id="KW-0812">Transmembrane</keyword>
<keyword evidence="5" id="KW-0732">Signal</keyword>
<dbReference type="GO" id="GO:0006811">
    <property type="term" value="P:monoatomic ion transport"/>
    <property type="evidence" value="ECO:0007669"/>
    <property type="project" value="UniProtKB-KW"/>
</dbReference>
<dbReference type="SUPFAM" id="SSF103088">
    <property type="entry name" value="OmpA-like"/>
    <property type="match status" value="1"/>
</dbReference>
<evidence type="ECO:0000256" key="7">
    <source>
        <dbReference type="ARBA" id="ARBA00023114"/>
    </source>
</evidence>
<evidence type="ECO:0000313" key="14">
    <source>
        <dbReference type="Proteomes" id="UP000074119"/>
    </source>
</evidence>
<evidence type="ECO:0000256" key="8">
    <source>
        <dbReference type="ARBA" id="ARBA00023136"/>
    </source>
</evidence>
<evidence type="ECO:0000256" key="1">
    <source>
        <dbReference type="ARBA" id="ARBA00004571"/>
    </source>
</evidence>
<evidence type="ECO:0000256" key="5">
    <source>
        <dbReference type="ARBA" id="ARBA00022729"/>
    </source>
</evidence>
<evidence type="ECO:0000313" key="13">
    <source>
        <dbReference type="EMBL" id="AMO70112.1"/>
    </source>
</evidence>
<dbReference type="Pfam" id="PF02412">
    <property type="entry name" value="TSP_3"/>
    <property type="match status" value="2"/>
</dbReference>
<gene>
    <name evidence="13" type="ORF">AZF00_18185</name>
</gene>
<organism evidence="13 14">
    <name type="scientific">Zhongshania aliphaticivorans</name>
    <dbReference type="NCBI Taxonomy" id="1470434"/>
    <lineage>
        <taxon>Bacteria</taxon>
        <taxon>Pseudomonadati</taxon>
        <taxon>Pseudomonadota</taxon>
        <taxon>Gammaproteobacteria</taxon>
        <taxon>Cellvibrionales</taxon>
        <taxon>Spongiibacteraceae</taxon>
        <taxon>Zhongshania</taxon>
    </lineage>
</organism>
<feature type="region of interest" description="Disordered" evidence="11">
    <location>
        <begin position="261"/>
        <end position="287"/>
    </location>
</feature>
<dbReference type="Pfam" id="PF00691">
    <property type="entry name" value="OmpA"/>
    <property type="match status" value="1"/>
</dbReference>
<dbReference type="KEGG" id="zal:AZF00_18185"/>
<dbReference type="Gene3D" id="2.40.160.20">
    <property type="match status" value="1"/>
</dbReference>
<dbReference type="GO" id="GO:0009279">
    <property type="term" value="C:cell outer membrane"/>
    <property type="evidence" value="ECO:0007669"/>
    <property type="project" value="UniProtKB-SubCell"/>
</dbReference>
<evidence type="ECO:0000256" key="6">
    <source>
        <dbReference type="ARBA" id="ARBA00023065"/>
    </source>
</evidence>
<dbReference type="Pfam" id="PF13505">
    <property type="entry name" value="OMP_b-brl"/>
    <property type="match status" value="1"/>
</dbReference>
<reference evidence="13 14" key="1">
    <citation type="submission" date="2015-12" db="EMBL/GenBank/DDBJ databases">
        <authorList>
            <person name="Shamseldin A."/>
            <person name="Moawad H."/>
            <person name="Abd El-Rahim W.M."/>
            <person name="Sadowsky M.J."/>
        </authorList>
    </citation>
    <scope>NUCLEOTIDE SEQUENCE [LARGE SCALE GENOMIC DNA]</scope>
    <source>
        <strain evidence="13 14">SM2</strain>
    </source>
</reference>
<dbReference type="InterPro" id="IPR006664">
    <property type="entry name" value="OMP_bac"/>
</dbReference>
<dbReference type="InterPro" id="IPR006665">
    <property type="entry name" value="OmpA-like"/>
</dbReference>
<feature type="compositionally biased region" description="Acidic residues" evidence="11">
    <location>
        <begin position="264"/>
        <end position="273"/>
    </location>
</feature>
<dbReference type="GO" id="GO:0046930">
    <property type="term" value="C:pore complex"/>
    <property type="evidence" value="ECO:0007669"/>
    <property type="project" value="UniProtKB-KW"/>
</dbReference>
<dbReference type="GO" id="GO:0007155">
    <property type="term" value="P:cell adhesion"/>
    <property type="evidence" value="ECO:0007669"/>
    <property type="project" value="InterPro"/>
</dbReference>
<dbReference type="GO" id="GO:0005509">
    <property type="term" value="F:calcium ion binding"/>
    <property type="evidence" value="ECO:0007669"/>
    <property type="project" value="InterPro"/>
</dbReference>
<dbReference type="PANTHER" id="PTHR30329">
    <property type="entry name" value="STATOR ELEMENT OF FLAGELLAR MOTOR COMPLEX"/>
    <property type="match status" value="1"/>
</dbReference>
<dbReference type="InterPro" id="IPR028974">
    <property type="entry name" value="TSP_type-3_rpt"/>
</dbReference>
<evidence type="ECO:0000256" key="4">
    <source>
        <dbReference type="ARBA" id="ARBA00022692"/>
    </source>
</evidence>
<dbReference type="SUPFAM" id="SSF56925">
    <property type="entry name" value="OMPA-like"/>
    <property type="match status" value="1"/>
</dbReference>
<evidence type="ECO:0000256" key="10">
    <source>
        <dbReference type="PROSITE-ProRule" id="PRU00473"/>
    </source>
</evidence>
<evidence type="ECO:0000256" key="2">
    <source>
        <dbReference type="ARBA" id="ARBA00022448"/>
    </source>
</evidence>
<keyword evidence="9" id="KW-0998">Cell outer membrane</keyword>
<evidence type="ECO:0000256" key="3">
    <source>
        <dbReference type="ARBA" id="ARBA00022452"/>
    </source>
</evidence>
<dbReference type="InterPro" id="IPR003367">
    <property type="entry name" value="Thrombospondin_3-like_rpt"/>
</dbReference>
<dbReference type="PROSITE" id="PS51123">
    <property type="entry name" value="OMPA_2"/>
    <property type="match status" value="1"/>
</dbReference>
<proteinExistence type="predicted"/>
<protein>
    <recommendedName>
        <fullName evidence="12">OmpA-like domain-containing protein</fullName>
    </recommendedName>
</protein>
<keyword evidence="3" id="KW-1134">Transmembrane beta strand</keyword>